<gene>
    <name evidence="5" type="primary">Eef1a1</name>
    <name evidence="5" type="ORF">SNAT2548_LOCUS26205</name>
</gene>
<dbReference type="InterPro" id="IPR009001">
    <property type="entry name" value="Transl_elong_EF1A/Init_IF2_C"/>
</dbReference>
<dbReference type="SUPFAM" id="SSF50465">
    <property type="entry name" value="EF-Tu/eEF-1alpha/eIF2-gamma C-terminal domain"/>
    <property type="match status" value="1"/>
</dbReference>
<dbReference type="InterPro" id="IPR009000">
    <property type="entry name" value="Transl_B-barrel_sf"/>
</dbReference>
<evidence type="ECO:0000313" key="5">
    <source>
        <dbReference type="EMBL" id="CAE7468256.1"/>
    </source>
</evidence>
<dbReference type="Proteomes" id="UP000604046">
    <property type="component" value="Unassembled WGS sequence"/>
</dbReference>
<dbReference type="Gene3D" id="3.40.50.300">
    <property type="entry name" value="P-loop containing nucleotide triphosphate hydrolases"/>
    <property type="match status" value="1"/>
</dbReference>
<name>A0A812S5X3_9DINO</name>
<dbReference type="GO" id="GO:0003924">
    <property type="term" value="F:GTPase activity"/>
    <property type="evidence" value="ECO:0007669"/>
    <property type="project" value="InterPro"/>
</dbReference>
<reference evidence="5" key="1">
    <citation type="submission" date="2021-02" db="EMBL/GenBank/DDBJ databases">
        <authorList>
            <person name="Dougan E. K."/>
            <person name="Rhodes N."/>
            <person name="Thang M."/>
            <person name="Chan C."/>
        </authorList>
    </citation>
    <scope>NUCLEOTIDE SEQUENCE</scope>
</reference>
<dbReference type="Pfam" id="PF22594">
    <property type="entry name" value="GTP-eEF1A_C"/>
    <property type="match status" value="1"/>
</dbReference>
<evidence type="ECO:0000256" key="1">
    <source>
        <dbReference type="ARBA" id="ARBA00007249"/>
    </source>
</evidence>
<dbReference type="InterPro" id="IPR054696">
    <property type="entry name" value="GTP-eEF1A_C"/>
</dbReference>
<dbReference type="InterPro" id="IPR050100">
    <property type="entry name" value="TRAFAC_GTPase_members"/>
</dbReference>
<keyword evidence="2" id="KW-0547">Nucleotide-binding</keyword>
<dbReference type="EMBL" id="CAJNDS010002422">
    <property type="protein sequence ID" value="CAE7468256.1"/>
    <property type="molecule type" value="Genomic_DNA"/>
</dbReference>
<dbReference type="SUPFAM" id="SSF52540">
    <property type="entry name" value="P-loop containing nucleoside triphosphate hydrolases"/>
    <property type="match status" value="1"/>
</dbReference>
<organism evidence="5 6">
    <name type="scientific">Symbiodinium natans</name>
    <dbReference type="NCBI Taxonomy" id="878477"/>
    <lineage>
        <taxon>Eukaryota</taxon>
        <taxon>Sar</taxon>
        <taxon>Alveolata</taxon>
        <taxon>Dinophyceae</taxon>
        <taxon>Suessiales</taxon>
        <taxon>Symbiodiniaceae</taxon>
        <taxon>Symbiodinium</taxon>
    </lineage>
</organism>
<evidence type="ECO:0000313" key="6">
    <source>
        <dbReference type="Proteomes" id="UP000604046"/>
    </source>
</evidence>
<comment type="caution">
    <text evidence="5">The sequence shown here is derived from an EMBL/GenBank/DDBJ whole genome shotgun (WGS) entry which is preliminary data.</text>
</comment>
<protein>
    <submittedName>
        <fullName evidence="5">Eef1a1 protein</fullName>
    </submittedName>
</protein>
<dbReference type="SUPFAM" id="SSF50447">
    <property type="entry name" value="Translation proteins"/>
    <property type="match status" value="1"/>
</dbReference>
<dbReference type="Gene3D" id="2.40.30.10">
    <property type="entry name" value="Translation factors"/>
    <property type="match status" value="2"/>
</dbReference>
<dbReference type="InterPro" id="IPR027417">
    <property type="entry name" value="P-loop_NTPase"/>
</dbReference>
<dbReference type="OrthoDB" id="5864168at2759"/>
<comment type="similarity">
    <text evidence="1">Belongs to the TRAFAC class translation factor GTPase superfamily. Classic translation factor GTPase family. EF-Tu/EF-1A subfamily.</text>
</comment>
<dbReference type="PANTHER" id="PTHR23115">
    <property type="entry name" value="TRANSLATION FACTOR"/>
    <property type="match status" value="1"/>
</dbReference>
<keyword evidence="6" id="KW-1185">Reference proteome</keyword>
<dbReference type="PROSITE" id="PS51722">
    <property type="entry name" value="G_TR_2"/>
    <property type="match status" value="1"/>
</dbReference>
<evidence type="ECO:0000256" key="2">
    <source>
        <dbReference type="ARBA" id="ARBA00022741"/>
    </source>
</evidence>
<dbReference type="GO" id="GO:0005525">
    <property type="term" value="F:GTP binding"/>
    <property type="evidence" value="ECO:0007669"/>
    <property type="project" value="UniProtKB-KW"/>
</dbReference>
<dbReference type="Pfam" id="PF00009">
    <property type="entry name" value="GTP_EFTU"/>
    <property type="match status" value="1"/>
</dbReference>
<keyword evidence="3" id="KW-0342">GTP-binding</keyword>
<dbReference type="InterPro" id="IPR000795">
    <property type="entry name" value="T_Tr_GTP-bd_dom"/>
</dbReference>
<sequence length="469" mass="51986">MAKEHLSLVICGHVDSGKTSLAFRLLYALGGLTERECRALLEYREHAHPLLIMDHSKEERERGITITCKRREFFTETWRYTLIDTPGHRDFIKNALVGASQADAAILVVPADGSFSATLARASRERFLEGGSRQFGQVLNILGVQQLCVVVNKMDSVAAAWRKERFEEIAAEVRRVLLRVGWRREVIEQSTAIIPLAAVYGDSLVRASGSMPWWTGQDVKRAGGAGEAVNVSTLYDVLDKVFRPPKRRAEAPLCMPVSNTYRIAGVGDVVLGRLESGMLQPGERVLFLPDREKDQEGDCFCTAASIEMHHEKREGAMAGDIVGINVKGLRRRPQTGDLMMSVSELTGGNVLRFDAQVMILSGRSQITAGYIPLAFVHCGRAPCRLVAIRWKMCKQSDKAQKMESPDFLAPQEMALCTFEPLRPFFCNTFKAAPSLSRVIFLDGNMPVMIGKVVSCERQGEANDKGGKKK</sequence>
<dbReference type="Pfam" id="PF03144">
    <property type="entry name" value="GTP_EFTU_D2"/>
    <property type="match status" value="1"/>
</dbReference>
<proteinExistence type="inferred from homology"/>
<feature type="domain" description="Tr-type G" evidence="4">
    <location>
        <begin position="3"/>
        <end position="246"/>
    </location>
</feature>
<dbReference type="InterPro" id="IPR004161">
    <property type="entry name" value="EFTu-like_2"/>
</dbReference>
<evidence type="ECO:0000259" key="4">
    <source>
        <dbReference type="PROSITE" id="PS51722"/>
    </source>
</evidence>
<dbReference type="PRINTS" id="PR00315">
    <property type="entry name" value="ELONGATNFCT"/>
</dbReference>
<evidence type="ECO:0000256" key="3">
    <source>
        <dbReference type="ARBA" id="ARBA00023134"/>
    </source>
</evidence>
<accession>A0A812S5X3</accession>
<dbReference type="AlphaFoldDB" id="A0A812S5X3"/>